<dbReference type="AlphaFoldDB" id="A0A151JP64"/>
<sequence>MGILDNYVIEPFFFPENVNITAVTYSEFLVETLPYLLEDVPLAVIPNIIFQQDGHPAHSSLLARTILNQRFPNRWIGIHSTLQEWPPRSPDLTPMDFFVWGYIRDQVYDSLPRNRNDLIQKIQTASEKITPIMLSKVRENLMRRIALCAEENGGHFEHVL</sequence>
<dbReference type="STRING" id="471704.A0A151JP64"/>
<protein>
    <recommendedName>
        <fullName evidence="3">Transposable element Tc3 transposase</fullName>
    </recommendedName>
</protein>
<evidence type="ECO:0000313" key="1">
    <source>
        <dbReference type="EMBL" id="KYN28572.1"/>
    </source>
</evidence>
<accession>A0A151JP64</accession>
<dbReference type="PANTHER" id="PTHR47326:SF1">
    <property type="entry name" value="HTH PSQ-TYPE DOMAIN-CONTAINING PROTEIN"/>
    <property type="match status" value="1"/>
</dbReference>
<dbReference type="Proteomes" id="UP000078492">
    <property type="component" value="Unassembled WGS sequence"/>
</dbReference>
<dbReference type="GO" id="GO:0003676">
    <property type="term" value="F:nucleic acid binding"/>
    <property type="evidence" value="ECO:0007669"/>
    <property type="project" value="InterPro"/>
</dbReference>
<dbReference type="PANTHER" id="PTHR47326">
    <property type="entry name" value="TRANSPOSABLE ELEMENT TC3 TRANSPOSASE-LIKE PROTEIN"/>
    <property type="match status" value="1"/>
</dbReference>
<evidence type="ECO:0008006" key="3">
    <source>
        <dbReference type="Google" id="ProtNLM"/>
    </source>
</evidence>
<dbReference type="Gene3D" id="3.30.420.10">
    <property type="entry name" value="Ribonuclease H-like superfamily/Ribonuclease H"/>
    <property type="match status" value="1"/>
</dbReference>
<organism evidence="1 2">
    <name type="scientific">Trachymyrmex cornetzi</name>
    <dbReference type="NCBI Taxonomy" id="471704"/>
    <lineage>
        <taxon>Eukaryota</taxon>
        <taxon>Metazoa</taxon>
        <taxon>Ecdysozoa</taxon>
        <taxon>Arthropoda</taxon>
        <taxon>Hexapoda</taxon>
        <taxon>Insecta</taxon>
        <taxon>Pterygota</taxon>
        <taxon>Neoptera</taxon>
        <taxon>Endopterygota</taxon>
        <taxon>Hymenoptera</taxon>
        <taxon>Apocrita</taxon>
        <taxon>Aculeata</taxon>
        <taxon>Formicoidea</taxon>
        <taxon>Formicidae</taxon>
        <taxon>Myrmicinae</taxon>
        <taxon>Trachymyrmex</taxon>
    </lineage>
</organism>
<proteinExistence type="predicted"/>
<dbReference type="EMBL" id="KQ978757">
    <property type="protein sequence ID" value="KYN28572.1"/>
    <property type="molecule type" value="Genomic_DNA"/>
</dbReference>
<name>A0A151JP64_9HYME</name>
<reference evidence="1 2" key="1">
    <citation type="submission" date="2015-09" db="EMBL/GenBank/DDBJ databases">
        <title>Trachymyrmex cornetzi WGS genome.</title>
        <authorList>
            <person name="Nygaard S."/>
            <person name="Hu H."/>
            <person name="Boomsma J."/>
            <person name="Zhang G."/>
        </authorList>
    </citation>
    <scope>NUCLEOTIDE SEQUENCE [LARGE SCALE GENOMIC DNA]</scope>
    <source>
        <strain evidence="1">Tcor2-1</strain>
        <tissue evidence="1">Whole body</tissue>
    </source>
</reference>
<dbReference type="InterPro" id="IPR036397">
    <property type="entry name" value="RNaseH_sf"/>
</dbReference>
<gene>
    <name evidence="1" type="ORF">ALC57_02013</name>
</gene>
<keyword evidence="2" id="KW-1185">Reference proteome</keyword>
<evidence type="ECO:0000313" key="2">
    <source>
        <dbReference type="Proteomes" id="UP000078492"/>
    </source>
</evidence>